<keyword evidence="4" id="KW-1185">Reference proteome</keyword>
<dbReference type="PANTHER" id="PTHR47186">
    <property type="entry name" value="LEUCINE-RICH REPEAT-CONTAINING PROTEIN 57"/>
    <property type="match status" value="1"/>
</dbReference>
<name>A0AAQ3XAK3_PASNO</name>
<dbReference type="InterPro" id="IPR055414">
    <property type="entry name" value="LRR_R13L4/SHOC2-like"/>
</dbReference>
<dbReference type="Gene3D" id="3.80.10.10">
    <property type="entry name" value="Ribonuclease Inhibitor"/>
    <property type="match status" value="1"/>
</dbReference>
<organism evidence="3 4">
    <name type="scientific">Paspalum notatum var. saurae</name>
    <dbReference type="NCBI Taxonomy" id="547442"/>
    <lineage>
        <taxon>Eukaryota</taxon>
        <taxon>Viridiplantae</taxon>
        <taxon>Streptophyta</taxon>
        <taxon>Embryophyta</taxon>
        <taxon>Tracheophyta</taxon>
        <taxon>Spermatophyta</taxon>
        <taxon>Magnoliopsida</taxon>
        <taxon>Liliopsida</taxon>
        <taxon>Poales</taxon>
        <taxon>Poaceae</taxon>
        <taxon>PACMAD clade</taxon>
        <taxon>Panicoideae</taxon>
        <taxon>Andropogonodae</taxon>
        <taxon>Paspaleae</taxon>
        <taxon>Paspalinae</taxon>
        <taxon>Paspalum</taxon>
    </lineage>
</organism>
<dbReference type="AlphaFoldDB" id="A0AAQ3XAK3"/>
<keyword evidence="1" id="KW-0677">Repeat</keyword>
<dbReference type="Pfam" id="PF23598">
    <property type="entry name" value="LRR_14"/>
    <property type="match status" value="1"/>
</dbReference>
<accession>A0AAQ3XAK3</accession>
<dbReference type="PANTHER" id="PTHR47186:SF3">
    <property type="entry name" value="OS09G0267800 PROTEIN"/>
    <property type="match status" value="1"/>
</dbReference>
<protein>
    <recommendedName>
        <fullName evidence="2">Disease resistance R13L4/SHOC-2-like LRR domain-containing protein</fullName>
    </recommendedName>
</protein>
<dbReference type="Proteomes" id="UP001341281">
    <property type="component" value="Chromosome 09"/>
</dbReference>
<dbReference type="SUPFAM" id="SSF52058">
    <property type="entry name" value="L domain-like"/>
    <property type="match status" value="1"/>
</dbReference>
<sequence>MMLELVSKSSEDNFTNAIGHVQTDSAKRQGLIRRLSELASVLADEDLSHVRSLTVTIPSCTKHLPSLVEFEALRMLDFQGYPGLQGYDLNDIDELFQLKYLSLRGTLISKQPLGIVRLYGLETLDIRDTHIEELPSKIIPNGIGNMSNLRVITGFNITKSSLGALEELGNLTSLKELHVQLHSRDGSQNFERYEEILLSSLCKLGSCKLQSLWIYSDNWTPLRFLDSWSPLPSSLHRFQMTTDYHLRKFPKWIAPALDSLAYLNINLAKATEEVLGILGEMPALISLQLSIERCGANLLFEEAALPKLEKFELPFFPL</sequence>
<feature type="domain" description="Disease resistance R13L4/SHOC-2-like LRR" evidence="2">
    <location>
        <begin position="49"/>
        <end position="314"/>
    </location>
</feature>
<evidence type="ECO:0000313" key="3">
    <source>
        <dbReference type="EMBL" id="WVZ92631.1"/>
    </source>
</evidence>
<evidence type="ECO:0000313" key="4">
    <source>
        <dbReference type="Proteomes" id="UP001341281"/>
    </source>
</evidence>
<evidence type="ECO:0000259" key="2">
    <source>
        <dbReference type="Pfam" id="PF23598"/>
    </source>
</evidence>
<evidence type="ECO:0000256" key="1">
    <source>
        <dbReference type="ARBA" id="ARBA00022737"/>
    </source>
</evidence>
<gene>
    <name evidence="3" type="ORF">U9M48_038680</name>
</gene>
<reference evidence="3 4" key="1">
    <citation type="submission" date="2024-02" db="EMBL/GenBank/DDBJ databases">
        <title>High-quality chromosome-scale genome assembly of Pensacola bahiagrass (Paspalum notatum Flugge var. saurae).</title>
        <authorList>
            <person name="Vega J.M."/>
            <person name="Podio M."/>
            <person name="Orjuela J."/>
            <person name="Siena L.A."/>
            <person name="Pessino S.C."/>
            <person name="Combes M.C."/>
            <person name="Mariac C."/>
            <person name="Albertini E."/>
            <person name="Pupilli F."/>
            <person name="Ortiz J.P.A."/>
            <person name="Leblanc O."/>
        </authorList>
    </citation>
    <scope>NUCLEOTIDE SEQUENCE [LARGE SCALE GENOMIC DNA]</scope>
    <source>
        <strain evidence="3">R1</strain>
        <tissue evidence="3">Leaf</tissue>
    </source>
</reference>
<proteinExistence type="predicted"/>
<dbReference type="EMBL" id="CP144753">
    <property type="protein sequence ID" value="WVZ92631.1"/>
    <property type="molecule type" value="Genomic_DNA"/>
</dbReference>
<dbReference type="InterPro" id="IPR032675">
    <property type="entry name" value="LRR_dom_sf"/>
</dbReference>